<evidence type="ECO:0000313" key="2">
    <source>
        <dbReference type="EMBL" id="KAF0744478.1"/>
    </source>
</evidence>
<reference evidence="2 3" key="1">
    <citation type="submission" date="2019-07" db="EMBL/GenBank/DDBJ databases">
        <title>Genomics analysis of Aphanomyces spp. identifies a new class of oomycete effector associated with host adaptation.</title>
        <authorList>
            <person name="Gaulin E."/>
        </authorList>
    </citation>
    <scope>NUCLEOTIDE SEQUENCE [LARGE SCALE GENOMIC DNA]</scope>
    <source>
        <strain evidence="2 3">ATCC 201684</strain>
    </source>
</reference>
<evidence type="ECO:0000256" key="1">
    <source>
        <dbReference type="SAM" id="MobiDB-lite"/>
    </source>
</evidence>
<dbReference type="Proteomes" id="UP000481153">
    <property type="component" value="Unassembled WGS sequence"/>
</dbReference>
<proteinExistence type="predicted"/>
<keyword evidence="3" id="KW-1185">Reference proteome</keyword>
<dbReference type="AlphaFoldDB" id="A0A6G0XVJ2"/>
<name>A0A6G0XVJ2_9STRA</name>
<feature type="compositionally biased region" description="Polar residues" evidence="1">
    <location>
        <begin position="180"/>
        <end position="196"/>
    </location>
</feature>
<evidence type="ECO:0000313" key="3">
    <source>
        <dbReference type="Proteomes" id="UP000481153"/>
    </source>
</evidence>
<feature type="compositionally biased region" description="Basic residues" evidence="1">
    <location>
        <begin position="300"/>
        <end position="313"/>
    </location>
</feature>
<gene>
    <name evidence="2" type="ORF">Ae201684_000954</name>
</gene>
<dbReference type="EMBL" id="VJMJ01000009">
    <property type="protein sequence ID" value="KAF0744478.1"/>
    <property type="molecule type" value="Genomic_DNA"/>
</dbReference>
<feature type="compositionally biased region" description="Polar residues" evidence="1">
    <location>
        <begin position="210"/>
        <end position="221"/>
    </location>
</feature>
<feature type="compositionally biased region" description="Basic residues" evidence="1">
    <location>
        <begin position="226"/>
        <end position="239"/>
    </location>
</feature>
<accession>A0A6G0XVJ2</accession>
<organism evidence="2 3">
    <name type="scientific">Aphanomyces euteiches</name>
    <dbReference type="NCBI Taxonomy" id="100861"/>
    <lineage>
        <taxon>Eukaryota</taxon>
        <taxon>Sar</taxon>
        <taxon>Stramenopiles</taxon>
        <taxon>Oomycota</taxon>
        <taxon>Saprolegniomycetes</taxon>
        <taxon>Saprolegniales</taxon>
        <taxon>Verrucalvaceae</taxon>
        <taxon>Aphanomyces</taxon>
    </lineage>
</organism>
<feature type="compositionally biased region" description="Basic and acidic residues" evidence="1">
    <location>
        <begin position="249"/>
        <end position="265"/>
    </location>
</feature>
<sequence length="342" mass="38391">MSSRYHASSNPKSELSIDEDIKLTVNGTFPSSNRPPPILLPLSPCGPRHYPPATHETYRVQARVHHAYMSALCRKSYLNYSKPLMEDKAMRQNVDSQRNLRQFVPPSCLQRILESSHYQSVMAPILKDQKAPNIWSCIDGIEDLLNDESTTTDEVESSRPWQATKNAPISFAQAVVLGKQSSPSTPWKSNLATNLQGPDEKVPPLLESPTHASQNAVNDNQDVTKKSKRRRGRGKRGSRSKSNATMNAEGRDDVSRVEGAKDVKCSRGLNGPQRMAIVPETIHKSAEEEDSKQDDTQMLKAKKRRRRRGKRHQSHPEPNELLIQQRKEALKPQHLSTLSNAA</sequence>
<feature type="region of interest" description="Disordered" evidence="1">
    <location>
        <begin position="180"/>
        <end position="342"/>
    </location>
</feature>
<protein>
    <submittedName>
        <fullName evidence="2">Uncharacterized protein</fullName>
    </submittedName>
</protein>
<comment type="caution">
    <text evidence="2">The sequence shown here is derived from an EMBL/GenBank/DDBJ whole genome shotgun (WGS) entry which is preliminary data.</text>
</comment>